<dbReference type="AlphaFoldDB" id="A0A369TPS6"/>
<proteinExistence type="predicted"/>
<reference evidence="2 3" key="1">
    <citation type="submission" date="2018-07" db="EMBL/GenBank/DDBJ databases">
        <title>Thalassococcus profundi sp. nov., a marine bacterium isolated from deep seawater of Okinawa Trough.</title>
        <authorList>
            <person name="Yu M."/>
        </authorList>
    </citation>
    <scope>NUCLEOTIDE SEQUENCE [LARGE SCALE GENOMIC DNA]</scope>
    <source>
        <strain evidence="2 3">WRAS1</strain>
    </source>
</reference>
<keyword evidence="1" id="KW-0472">Membrane</keyword>
<dbReference type="Proteomes" id="UP000253977">
    <property type="component" value="Unassembled WGS sequence"/>
</dbReference>
<dbReference type="OrthoDB" id="7870367at2"/>
<protein>
    <submittedName>
        <fullName evidence="2">Uncharacterized protein</fullName>
    </submittedName>
</protein>
<sequence length="189" mass="20756">MPAEHERRFLGVPISIWDGLAGLFTVLAVLGGLIGLILAYFELAQRREAARAEATLALLDVWEGATQGGTHYLNAFRALDARVKANLDEVPQADLDAARADDTMRAALYARVTREVMDDPEAQRAFEDVVYFFQRLAICVETNLCDREATLAFFGGPMRSFSLTFSAPIANRRAAVTDFADGLDLVDTP</sequence>
<dbReference type="RefSeq" id="WP_114509918.1">
    <property type="nucleotide sequence ID" value="NZ_QPMK01000003.1"/>
</dbReference>
<keyword evidence="1" id="KW-0812">Transmembrane</keyword>
<dbReference type="InterPro" id="IPR031876">
    <property type="entry name" value="DUF4760"/>
</dbReference>
<feature type="transmembrane region" description="Helical" evidence="1">
    <location>
        <begin position="20"/>
        <end position="41"/>
    </location>
</feature>
<evidence type="ECO:0000256" key="1">
    <source>
        <dbReference type="SAM" id="Phobius"/>
    </source>
</evidence>
<dbReference type="Pfam" id="PF15956">
    <property type="entry name" value="DUF4760"/>
    <property type="match status" value="1"/>
</dbReference>
<keyword evidence="3" id="KW-1185">Reference proteome</keyword>
<accession>A0A369TPS6</accession>
<dbReference type="EMBL" id="QPMK01000003">
    <property type="protein sequence ID" value="RDD67170.1"/>
    <property type="molecule type" value="Genomic_DNA"/>
</dbReference>
<evidence type="ECO:0000313" key="2">
    <source>
        <dbReference type="EMBL" id="RDD67170.1"/>
    </source>
</evidence>
<comment type="caution">
    <text evidence="2">The sequence shown here is derived from an EMBL/GenBank/DDBJ whole genome shotgun (WGS) entry which is preliminary data.</text>
</comment>
<evidence type="ECO:0000313" key="3">
    <source>
        <dbReference type="Proteomes" id="UP000253977"/>
    </source>
</evidence>
<gene>
    <name evidence="2" type="ORF">DU478_05380</name>
</gene>
<name>A0A369TPS6_9RHOB</name>
<keyword evidence="1" id="KW-1133">Transmembrane helix</keyword>
<organism evidence="2 3">
    <name type="scientific">Thalassococcus profundi</name>
    <dbReference type="NCBI Taxonomy" id="2282382"/>
    <lineage>
        <taxon>Bacteria</taxon>
        <taxon>Pseudomonadati</taxon>
        <taxon>Pseudomonadota</taxon>
        <taxon>Alphaproteobacteria</taxon>
        <taxon>Rhodobacterales</taxon>
        <taxon>Roseobacteraceae</taxon>
        <taxon>Thalassococcus</taxon>
    </lineage>
</organism>